<accession>A0A3R9YDB5</accession>
<dbReference type="InterPro" id="IPR027393">
    <property type="entry name" value="Virus_scaffolding_prot_C"/>
</dbReference>
<dbReference type="Gene3D" id="4.10.810.10">
    <property type="entry name" value="Virus Scaffolding Protein, Chain A"/>
    <property type="match status" value="1"/>
</dbReference>
<dbReference type="AlphaFoldDB" id="A0A3R9YDB5"/>
<feature type="domain" description="UPF0302" evidence="2">
    <location>
        <begin position="7"/>
        <end position="111"/>
    </location>
</feature>
<proteinExistence type="predicted"/>
<gene>
    <name evidence="3" type="ORF">C7P63_01260</name>
</gene>
<dbReference type="PIRSF" id="PIRSF007165">
    <property type="entry name" value="UCP007165"/>
    <property type="match status" value="1"/>
</dbReference>
<dbReference type="Gene3D" id="3.40.1530.30">
    <property type="entry name" value="Uncharacterised family UPF0302, N-terminal domain"/>
    <property type="match status" value="1"/>
</dbReference>
<comment type="caution">
    <text evidence="3">The sequence shown here is derived from an EMBL/GenBank/DDBJ whole genome shotgun (WGS) entry which is preliminary data.</text>
</comment>
<dbReference type="InterPro" id="IPR014963">
    <property type="entry name" value="UPF0302_N"/>
</dbReference>
<evidence type="ECO:0000313" key="3">
    <source>
        <dbReference type="EMBL" id="RST89734.1"/>
    </source>
</evidence>
<evidence type="ECO:0000313" key="4">
    <source>
        <dbReference type="Proteomes" id="UP000277864"/>
    </source>
</evidence>
<dbReference type="OrthoDB" id="2155814at2"/>
<evidence type="ECO:0000259" key="1">
    <source>
        <dbReference type="Pfam" id="PF08858"/>
    </source>
</evidence>
<evidence type="ECO:0000259" key="2">
    <source>
        <dbReference type="Pfam" id="PF08864"/>
    </source>
</evidence>
<dbReference type="Pfam" id="PF08864">
    <property type="entry name" value="UPF0302"/>
    <property type="match status" value="1"/>
</dbReference>
<dbReference type="InterPro" id="IPR038091">
    <property type="entry name" value="UPF0302_N_sf"/>
</dbReference>
<evidence type="ECO:0008006" key="5">
    <source>
        <dbReference type="Google" id="ProtNLM"/>
    </source>
</evidence>
<dbReference type="EMBL" id="PXZH01000001">
    <property type="protein sequence ID" value="RST89734.1"/>
    <property type="molecule type" value="Genomic_DNA"/>
</dbReference>
<feature type="domain" description="IDEAL" evidence="1">
    <location>
        <begin position="147"/>
        <end position="170"/>
    </location>
</feature>
<name>A0A3R9YDB5_9ENTE</name>
<sequence length="177" mass="20786">MESVDQKVTFLAWLTEYVAITHADTAYLLNRWLDHPQLLEAVHFVEQAQGTNRGLTLDLDPAIGAPPLQLSLNGHVFTDFETIYYELHFYPAKPLYLEVIFDERWQTTEYLAVLEDNPQQTWNTQVSSQLVNQVESYLDQFERYVAKEQLKKRIDQALEQADETLFYRLTHLLKNYS</sequence>
<dbReference type="InterPro" id="IPR011188">
    <property type="entry name" value="UPF0302"/>
</dbReference>
<dbReference type="InterPro" id="IPR014957">
    <property type="entry name" value="IDEAL_dom"/>
</dbReference>
<dbReference type="Proteomes" id="UP000277864">
    <property type="component" value="Unassembled WGS sequence"/>
</dbReference>
<dbReference type="RefSeq" id="WP_125942344.1">
    <property type="nucleotide sequence ID" value="NZ_PXZH01000001.1"/>
</dbReference>
<protein>
    <recommendedName>
        <fullName evidence="5">IDEAL domain-containing protein</fullName>
    </recommendedName>
</protein>
<dbReference type="Pfam" id="PF08858">
    <property type="entry name" value="IDEAL"/>
    <property type="match status" value="1"/>
</dbReference>
<reference evidence="3 4" key="1">
    <citation type="submission" date="2018-03" db="EMBL/GenBank/DDBJ databases">
        <authorList>
            <person name="Gulvik C.A."/>
        </authorList>
    </citation>
    <scope>NUCLEOTIDE SEQUENCE [LARGE SCALE GENOMIC DNA]</scope>
    <source>
        <strain evidence="3 4">JCM 31581</strain>
    </source>
</reference>
<organism evidence="3 4">
    <name type="scientific">Vagococcus humatus</name>
    <dbReference type="NCBI Taxonomy" id="1889241"/>
    <lineage>
        <taxon>Bacteria</taxon>
        <taxon>Bacillati</taxon>
        <taxon>Bacillota</taxon>
        <taxon>Bacilli</taxon>
        <taxon>Lactobacillales</taxon>
        <taxon>Enterococcaceae</taxon>
        <taxon>Vagococcus</taxon>
    </lineage>
</organism>
<keyword evidence="4" id="KW-1185">Reference proteome</keyword>